<proteinExistence type="predicted"/>
<comment type="caution">
    <text evidence="1">The sequence shown here is derived from an EMBL/GenBank/DDBJ whole genome shotgun (WGS) entry which is preliminary data.</text>
</comment>
<reference evidence="2" key="1">
    <citation type="journal article" date="2019" name="Int. J. Syst. Evol. Microbiol.">
        <title>The Global Catalogue of Microorganisms (GCM) 10K type strain sequencing project: providing services to taxonomists for standard genome sequencing and annotation.</title>
        <authorList>
            <consortium name="The Broad Institute Genomics Platform"/>
            <consortium name="The Broad Institute Genome Sequencing Center for Infectious Disease"/>
            <person name="Wu L."/>
            <person name="Ma J."/>
        </authorList>
    </citation>
    <scope>NUCLEOTIDE SEQUENCE [LARGE SCALE GENOMIC DNA]</scope>
    <source>
        <strain evidence="2">CGMCC 1.12371</strain>
    </source>
</reference>
<evidence type="ECO:0000313" key="1">
    <source>
        <dbReference type="EMBL" id="MFC7407471.1"/>
    </source>
</evidence>
<evidence type="ECO:0000313" key="2">
    <source>
        <dbReference type="Proteomes" id="UP001596501"/>
    </source>
</evidence>
<keyword evidence="2" id="KW-1185">Reference proteome</keyword>
<dbReference type="EMBL" id="JBHTCA010000001">
    <property type="protein sequence ID" value="MFC7407471.1"/>
    <property type="molecule type" value="Genomic_DNA"/>
</dbReference>
<protein>
    <recommendedName>
        <fullName evidence="3">Glycosyltransferase family 1 protein</fullName>
    </recommendedName>
</protein>
<evidence type="ECO:0008006" key="3">
    <source>
        <dbReference type="Google" id="ProtNLM"/>
    </source>
</evidence>
<organism evidence="1 2">
    <name type="scientific">Hydrogenophaga atypica</name>
    <dbReference type="NCBI Taxonomy" id="249409"/>
    <lineage>
        <taxon>Bacteria</taxon>
        <taxon>Pseudomonadati</taxon>
        <taxon>Pseudomonadota</taxon>
        <taxon>Betaproteobacteria</taxon>
        <taxon>Burkholderiales</taxon>
        <taxon>Comamonadaceae</taxon>
        <taxon>Hydrogenophaga</taxon>
    </lineage>
</organism>
<gene>
    <name evidence="1" type="ORF">ACFQPB_01210</name>
</gene>
<dbReference type="Proteomes" id="UP001596501">
    <property type="component" value="Unassembled WGS sequence"/>
</dbReference>
<dbReference type="RefSeq" id="WP_382219117.1">
    <property type="nucleotide sequence ID" value="NZ_JBHTCA010000001.1"/>
</dbReference>
<accession>A0ABW2QDD4</accession>
<name>A0ABW2QDD4_9BURK</name>
<sequence length="287" mass="33288">MNFNICYMGPEWLFHLRRDFILCLKYALEDLGHQANISPAALDRNGVNLVIGAYFLSKENLQTIARSGYRYININTEIIDQDMLNYNPQKVDFLGAYLPFMEDAVARWDVVLDNIPQYEKYECSAHFLRWGHHPKLRDIEHRSNKDLDFYFFGMLSPRRKTILDSLTQAGLRGTADHSCPYFLRNDRIARAKVQLNLIQDDRYTHVNSFRICYLANNSCHILSENETDPANYLDYTEIITSNNLFERLHAALVNDRWRECGLAAAAAFEKQKMTDLMASLLDTTGPI</sequence>